<dbReference type="AlphaFoldDB" id="A0A3B0TA07"/>
<comment type="subcellular location">
    <subcellularLocation>
        <location evidence="1">Membrane</location>
        <topology evidence="1">Multi-pass membrane protein</topology>
    </subcellularLocation>
</comment>
<organism evidence="8">
    <name type="scientific">hydrothermal vent metagenome</name>
    <dbReference type="NCBI Taxonomy" id="652676"/>
    <lineage>
        <taxon>unclassified sequences</taxon>
        <taxon>metagenomes</taxon>
        <taxon>ecological metagenomes</taxon>
    </lineage>
</organism>
<evidence type="ECO:0000256" key="4">
    <source>
        <dbReference type="ARBA" id="ARBA00022989"/>
    </source>
</evidence>
<keyword evidence="4 6" id="KW-1133">Transmembrane helix</keyword>
<feature type="transmembrane region" description="Helical" evidence="6">
    <location>
        <begin position="109"/>
        <end position="131"/>
    </location>
</feature>
<evidence type="ECO:0000256" key="5">
    <source>
        <dbReference type="ARBA" id="ARBA00023136"/>
    </source>
</evidence>
<dbReference type="Pfam" id="PF02397">
    <property type="entry name" value="Bac_transf"/>
    <property type="match status" value="1"/>
</dbReference>
<keyword evidence="2 8" id="KW-0808">Transferase</keyword>
<accession>A0A3B0TA07</accession>
<dbReference type="Gene3D" id="3.40.50.720">
    <property type="entry name" value="NAD(P)-binding Rossmann-like Domain"/>
    <property type="match status" value="1"/>
</dbReference>
<sequence>MIRIFKHYIPKSLFILGVGESIILLAAIWGGLNLRYLQAELAIPELSSHIIEIFSFVIVVYIVLLATGLYQLETCRDIRITIIRLITSLGLSFVVLSVVLYMLPEIDLWRSVIVYALILSFAGLLINRYIFLHIVDLRRLKKRVLVLGAGDRAEMVRTSGTTGSNDVKFICFLRLNKNENNLQDAKDHDKKHPLKNYIEKYGIQEIVVAIEERRGALPIEELLECKMMGCRIVEATTFIERQSGTVSLKNVNPSWMIFSDGFDGGGNLDHILKRTFDVTASLILLVLSLPILLITAVLVKITSKGPVFYRQERVGLNGATFDVLKFRSMTVDAEADGVPKWADKNDVRVTALGRIIRASRIDEIPQIFNVLGGAMSFVGPRPERPFFVDKLEQEIKFYGERHRVKPGITGWAQLNYPYGASEEDTKRKLEYDLYYIKNYSLFLDFLILIQTVRVVLWPDGVR</sequence>
<feature type="domain" description="Bacterial sugar transferase" evidence="7">
    <location>
        <begin position="273"/>
        <end position="456"/>
    </location>
</feature>
<dbReference type="NCBIfam" id="TIGR03025">
    <property type="entry name" value="EPS_sugtrans"/>
    <property type="match status" value="1"/>
</dbReference>
<evidence type="ECO:0000256" key="2">
    <source>
        <dbReference type="ARBA" id="ARBA00022679"/>
    </source>
</evidence>
<evidence type="ECO:0000256" key="1">
    <source>
        <dbReference type="ARBA" id="ARBA00004141"/>
    </source>
</evidence>
<feature type="transmembrane region" description="Helical" evidence="6">
    <location>
        <begin position="12"/>
        <end position="30"/>
    </location>
</feature>
<feature type="transmembrane region" description="Helical" evidence="6">
    <location>
        <begin position="278"/>
        <end position="299"/>
    </location>
</feature>
<evidence type="ECO:0000256" key="6">
    <source>
        <dbReference type="SAM" id="Phobius"/>
    </source>
</evidence>
<dbReference type="PANTHER" id="PTHR30576">
    <property type="entry name" value="COLANIC BIOSYNTHESIS UDP-GLUCOSE LIPID CARRIER TRANSFERASE"/>
    <property type="match status" value="1"/>
</dbReference>
<evidence type="ECO:0000259" key="7">
    <source>
        <dbReference type="Pfam" id="PF02397"/>
    </source>
</evidence>
<feature type="transmembrane region" description="Helical" evidence="6">
    <location>
        <begin position="82"/>
        <end position="103"/>
    </location>
</feature>
<keyword evidence="5 6" id="KW-0472">Membrane</keyword>
<protein>
    <submittedName>
        <fullName evidence="8">FIG071646: Sugar transferase</fullName>
    </submittedName>
</protein>
<dbReference type="GO" id="GO:0016020">
    <property type="term" value="C:membrane"/>
    <property type="evidence" value="ECO:0007669"/>
    <property type="project" value="UniProtKB-SubCell"/>
</dbReference>
<dbReference type="EMBL" id="UOEJ01000177">
    <property type="protein sequence ID" value="VAW03826.1"/>
    <property type="molecule type" value="Genomic_DNA"/>
</dbReference>
<evidence type="ECO:0000313" key="8">
    <source>
        <dbReference type="EMBL" id="VAW03826.1"/>
    </source>
</evidence>
<feature type="transmembrane region" description="Helical" evidence="6">
    <location>
        <begin position="50"/>
        <end position="70"/>
    </location>
</feature>
<dbReference type="PANTHER" id="PTHR30576:SF0">
    <property type="entry name" value="UNDECAPRENYL-PHOSPHATE N-ACETYLGALACTOSAMINYL 1-PHOSPHATE TRANSFERASE-RELATED"/>
    <property type="match status" value="1"/>
</dbReference>
<dbReference type="InterPro" id="IPR017464">
    <property type="entry name" value="Sugar_tfrase_EpsB_2"/>
</dbReference>
<gene>
    <name evidence="8" type="ORF">MNBD_ALPHA01-1051</name>
</gene>
<dbReference type="InterPro" id="IPR003362">
    <property type="entry name" value="Bact_transf"/>
</dbReference>
<proteinExistence type="predicted"/>
<dbReference type="GO" id="GO:0016780">
    <property type="term" value="F:phosphotransferase activity, for other substituted phosphate groups"/>
    <property type="evidence" value="ECO:0007669"/>
    <property type="project" value="TreeGrafter"/>
</dbReference>
<reference evidence="8" key="1">
    <citation type="submission" date="2018-06" db="EMBL/GenBank/DDBJ databases">
        <authorList>
            <person name="Zhirakovskaya E."/>
        </authorList>
    </citation>
    <scope>NUCLEOTIDE SEQUENCE</scope>
</reference>
<dbReference type="InterPro" id="IPR017475">
    <property type="entry name" value="EPS_sugar_tfrase"/>
</dbReference>
<dbReference type="NCBIfam" id="TIGR03013">
    <property type="entry name" value="EpsB_2"/>
    <property type="match status" value="1"/>
</dbReference>
<keyword evidence="3 6" id="KW-0812">Transmembrane</keyword>
<name>A0A3B0TA07_9ZZZZ</name>
<evidence type="ECO:0000256" key="3">
    <source>
        <dbReference type="ARBA" id="ARBA00022692"/>
    </source>
</evidence>